<dbReference type="Pfam" id="PF00578">
    <property type="entry name" value="AhpC-TSA"/>
    <property type="match status" value="1"/>
</dbReference>
<dbReference type="InterPro" id="IPR000866">
    <property type="entry name" value="AhpC/TSA"/>
</dbReference>
<keyword evidence="4" id="KW-0676">Redox-active center</keyword>
<evidence type="ECO:0000313" key="6">
    <source>
        <dbReference type="EMBL" id="MFC5456459.1"/>
    </source>
</evidence>
<evidence type="ECO:0000313" key="7">
    <source>
        <dbReference type="Proteomes" id="UP001596052"/>
    </source>
</evidence>
<evidence type="ECO:0000256" key="2">
    <source>
        <dbReference type="ARBA" id="ARBA00022748"/>
    </source>
</evidence>
<dbReference type="Gene3D" id="3.40.30.10">
    <property type="entry name" value="Glutaredoxin"/>
    <property type="match status" value="1"/>
</dbReference>
<gene>
    <name evidence="6" type="ORF">ACFQDI_16465</name>
</gene>
<comment type="subcellular location">
    <subcellularLocation>
        <location evidence="1">Cell envelope</location>
    </subcellularLocation>
</comment>
<keyword evidence="3" id="KW-1015">Disulfide bond</keyword>
<dbReference type="PANTHER" id="PTHR42852">
    <property type="entry name" value="THIOL:DISULFIDE INTERCHANGE PROTEIN DSBE"/>
    <property type="match status" value="1"/>
</dbReference>
<feature type="domain" description="Thioredoxin" evidence="5">
    <location>
        <begin position="260"/>
        <end position="408"/>
    </location>
</feature>
<dbReference type="PROSITE" id="PS51352">
    <property type="entry name" value="THIOREDOXIN_2"/>
    <property type="match status" value="1"/>
</dbReference>
<comment type="caution">
    <text evidence="6">The sequence shown here is derived from an EMBL/GenBank/DDBJ whole genome shotgun (WGS) entry which is preliminary data.</text>
</comment>
<evidence type="ECO:0000256" key="1">
    <source>
        <dbReference type="ARBA" id="ARBA00004196"/>
    </source>
</evidence>
<dbReference type="CDD" id="cd02966">
    <property type="entry name" value="TlpA_like_family"/>
    <property type="match status" value="1"/>
</dbReference>
<evidence type="ECO:0000256" key="4">
    <source>
        <dbReference type="ARBA" id="ARBA00023284"/>
    </source>
</evidence>
<dbReference type="PROSITE" id="PS00194">
    <property type="entry name" value="THIOREDOXIN_1"/>
    <property type="match status" value="1"/>
</dbReference>
<evidence type="ECO:0000259" key="5">
    <source>
        <dbReference type="PROSITE" id="PS51352"/>
    </source>
</evidence>
<keyword evidence="7" id="KW-1185">Reference proteome</keyword>
<keyword evidence="2" id="KW-0201">Cytochrome c-type biogenesis</keyword>
<dbReference type="InterPro" id="IPR013766">
    <property type="entry name" value="Thioredoxin_domain"/>
</dbReference>
<name>A0ABW0KST9_9BACT</name>
<organism evidence="6 7">
    <name type="scientific">Prosthecobacter fluviatilis</name>
    <dbReference type="NCBI Taxonomy" id="445931"/>
    <lineage>
        <taxon>Bacteria</taxon>
        <taxon>Pseudomonadati</taxon>
        <taxon>Verrucomicrobiota</taxon>
        <taxon>Verrucomicrobiia</taxon>
        <taxon>Verrucomicrobiales</taxon>
        <taxon>Verrucomicrobiaceae</taxon>
        <taxon>Prosthecobacter</taxon>
    </lineage>
</organism>
<proteinExistence type="predicted"/>
<evidence type="ECO:0000256" key="3">
    <source>
        <dbReference type="ARBA" id="ARBA00023157"/>
    </source>
</evidence>
<protein>
    <submittedName>
        <fullName evidence="6">TlpA family protein disulfide reductase</fullName>
    </submittedName>
</protein>
<dbReference type="RefSeq" id="WP_377168715.1">
    <property type="nucleotide sequence ID" value="NZ_JBHSMQ010000006.1"/>
</dbReference>
<dbReference type="Proteomes" id="UP001596052">
    <property type="component" value="Unassembled WGS sequence"/>
</dbReference>
<dbReference type="InterPro" id="IPR036249">
    <property type="entry name" value="Thioredoxin-like_sf"/>
</dbReference>
<dbReference type="SUPFAM" id="SSF52833">
    <property type="entry name" value="Thioredoxin-like"/>
    <property type="match status" value="1"/>
</dbReference>
<sequence length="503" mass="55369">MAAAPAEEVRLQWMNAGMYSKVHYQAPVVTKFLQQQPAQIVKVPEGLVDPQYVLLETGPRAQRKLVGLILDQRTPREAHLWVDANGDGDLTNDPEAKWVSAARGPEGREIISWHGAASVQITYPDSTQQMVLVFYRNGSSSGPGPLIYHRDYGRQGKVSVGGREMDVYLSDDTTTGEFTPERTRLILDMNGDHRIDPRAELFQFDRPLVLQGSVYETKNLSPDGSRFELVPSALSVAQVEEEKKSRAAAQMAGRRKAQEGEIGKPAPSFEAKTIDGKTVRFPEDYKGKLVMLDFWATWCGPCLHELPGLIKAHEEFAPQGFTVLSVSLDHDEDVATLPEFVKARNMNWPQVCDGKSRQSDIVRQYGVNGIPACWLVDGDTGRILATSVDLRGEALRETLAKALAAKGFGKAPAPMATIPPSAEKAEREDLASNSLVDRLQKLAAKEGLMSAQALQSQLAHPTPARLNLATPLNTPLRGREIAKRAAEAHVRVGWVYQCTKCSR</sequence>
<dbReference type="InterPro" id="IPR017937">
    <property type="entry name" value="Thioredoxin_CS"/>
</dbReference>
<dbReference type="InterPro" id="IPR050553">
    <property type="entry name" value="Thioredoxin_ResA/DsbE_sf"/>
</dbReference>
<accession>A0ABW0KST9</accession>
<reference evidence="7" key="1">
    <citation type="journal article" date="2019" name="Int. J. Syst. Evol. Microbiol.">
        <title>The Global Catalogue of Microorganisms (GCM) 10K type strain sequencing project: providing services to taxonomists for standard genome sequencing and annotation.</title>
        <authorList>
            <consortium name="The Broad Institute Genomics Platform"/>
            <consortium name="The Broad Institute Genome Sequencing Center for Infectious Disease"/>
            <person name="Wu L."/>
            <person name="Ma J."/>
        </authorList>
    </citation>
    <scope>NUCLEOTIDE SEQUENCE [LARGE SCALE GENOMIC DNA]</scope>
    <source>
        <strain evidence="7">CGMCC 4.1469</strain>
    </source>
</reference>
<dbReference type="PANTHER" id="PTHR42852:SF6">
    <property type="entry name" value="THIOL:DISULFIDE INTERCHANGE PROTEIN DSBE"/>
    <property type="match status" value="1"/>
</dbReference>
<dbReference type="EMBL" id="JBHSMQ010000006">
    <property type="protein sequence ID" value="MFC5456459.1"/>
    <property type="molecule type" value="Genomic_DNA"/>
</dbReference>